<dbReference type="PANTHER" id="PTHR33845:SF1">
    <property type="entry name" value="C2H2-TYPE DOMAIN-CONTAINING PROTEIN"/>
    <property type="match status" value="1"/>
</dbReference>
<dbReference type="PANTHER" id="PTHR33845">
    <property type="entry name" value="C2H2-TYPE DOMAIN-CONTAINING PROTEIN"/>
    <property type="match status" value="1"/>
</dbReference>
<organism evidence="2 3">
    <name type="scientific">Magallana gigas</name>
    <name type="common">Pacific oyster</name>
    <name type="synonym">Crassostrea gigas</name>
    <dbReference type="NCBI Taxonomy" id="29159"/>
    <lineage>
        <taxon>Eukaryota</taxon>
        <taxon>Metazoa</taxon>
        <taxon>Spiralia</taxon>
        <taxon>Lophotrochozoa</taxon>
        <taxon>Mollusca</taxon>
        <taxon>Bivalvia</taxon>
        <taxon>Autobranchia</taxon>
        <taxon>Pteriomorphia</taxon>
        <taxon>Ostreida</taxon>
        <taxon>Ostreoidea</taxon>
        <taxon>Ostreidae</taxon>
        <taxon>Magallana</taxon>
    </lineage>
</organism>
<dbReference type="InterPro" id="IPR013087">
    <property type="entry name" value="Znf_C2H2_type"/>
</dbReference>
<protein>
    <recommendedName>
        <fullName evidence="1">C2H2-type domain-containing protein</fullName>
    </recommendedName>
</protein>
<evidence type="ECO:0000313" key="3">
    <source>
        <dbReference type="Proteomes" id="UP000005408"/>
    </source>
</evidence>
<keyword evidence="3" id="KW-1185">Reference proteome</keyword>
<name>A0A8W8JGQ6_MAGGI</name>
<dbReference type="Proteomes" id="UP000005408">
    <property type="component" value="Unassembled WGS sequence"/>
</dbReference>
<reference evidence="2" key="1">
    <citation type="submission" date="2022-08" db="UniProtKB">
        <authorList>
            <consortium name="EnsemblMetazoa"/>
        </authorList>
    </citation>
    <scope>IDENTIFICATION</scope>
    <source>
        <strain evidence="2">05x7-T-G4-1.051#20</strain>
    </source>
</reference>
<dbReference type="PROSITE" id="PS00028">
    <property type="entry name" value="ZINC_FINGER_C2H2_1"/>
    <property type="match status" value="1"/>
</dbReference>
<feature type="domain" description="C2H2-type" evidence="1">
    <location>
        <begin position="357"/>
        <end position="381"/>
    </location>
</feature>
<accession>A0A8W8JGQ6</accession>
<dbReference type="EnsemblMetazoa" id="G19217.1">
    <property type="protein sequence ID" value="G19217.1:cds"/>
    <property type="gene ID" value="G19217"/>
</dbReference>
<evidence type="ECO:0000259" key="1">
    <source>
        <dbReference type="PROSITE" id="PS00028"/>
    </source>
</evidence>
<dbReference type="AlphaFoldDB" id="A0A8W8JGQ6"/>
<evidence type="ECO:0000313" key="2">
    <source>
        <dbReference type="EnsemblMetazoa" id="G19217.1:cds"/>
    </source>
</evidence>
<proteinExistence type="predicted"/>
<sequence>MELKECKDSLVASRIYMKTDFKMHIKQTDHCGDHCINYALSDPLDNQFQQTCIDHQHDIACDRCQLLPTAILNLKEILDKLADLSPNTKEEMLVDIEAAEAKILEWKSHIVRTINQDKARTQTLRDLQPGDILLIMDWAMKFLPITFREKQSNWYGQKGLNWHVSVCIYKDEDSNLKHRTFAHVMDGVRQDWLAVACLLEDTLHHIKIQLPKTTRAFLRSDNAGCYHCGNLWLAIPGISRRTGISIASYDYSEAQSGKSYCDAKIAHMRGKLSKEAASGHNIITAADMKSAIDLEERLDAKLHMLNSLKNPLLQPSDIADLEIKSGFVASHGADGNIRKPTDSRNDVNSAVDHCFPCPEEGCTQTFTRYGDMQNHCFLGIHTYKLQAMSTYDDIKMRWRNACSSLSEDTLKHASSTGEEVTDQSYVQSDMGWALKKSRKNARFSDDLKSYLTDIFQHGENGGTKVHPFIVSQNMRVAKNERGEKRFNPNQYLAVGQISSFFSRLSAMKKTSTNDMNDGDLDAILLNIVKADVIAEFQ</sequence>